<accession>A0A371H4I6</accession>
<comment type="caution">
    <text evidence="1">The sequence shown here is derived from an EMBL/GenBank/DDBJ whole genome shotgun (WGS) entry which is preliminary data.</text>
</comment>
<proteinExistence type="predicted"/>
<reference evidence="1" key="1">
    <citation type="submission" date="2018-05" db="EMBL/GenBank/DDBJ databases">
        <title>Draft genome of Mucuna pruriens seed.</title>
        <authorList>
            <person name="Nnadi N.E."/>
            <person name="Vos R."/>
            <person name="Hasami M.H."/>
            <person name="Devisetty U.K."/>
            <person name="Aguiy J.C."/>
        </authorList>
    </citation>
    <scope>NUCLEOTIDE SEQUENCE [LARGE SCALE GENOMIC DNA]</scope>
    <source>
        <strain evidence="1">JCA_2017</strain>
    </source>
</reference>
<name>A0A371H4I6_MUCPR</name>
<dbReference type="AlphaFoldDB" id="A0A371H4I6"/>
<evidence type="ECO:0000313" key="1">
    <source>
        <dbReference type="EMBL" id="RDX97699.1"/>
    </source>
</evidence>
<feature type="non-terminal residue" evidence="1">
    <location>
        <position position="1"/>
    </location>
</feature>
<dbReference type="Proteomes" id="UP000257109">
    <property type="component" value="Unassembled WGS sequence"/>
</dbReference>
<dbReference type="EMBL" id="QJKJ01003583">
    <property type="protein sequence ID" value="RDX97699.1"/>
    <property type="molecule type" value="Genomic_DNA"/>
</dbReference>
<dbReference type="Gene3D" id="3.30.420.10">
    <property type="entry name" value="Ribonuclease H-like superfamily/Ribonuclease H"/>
    <property type="match status" value="1"/>
</dbReference>
<evidence type="ECO:0000313" key="2">
    <source>
        <dbReference type="Proteomes" id="UP000257109"/>
    </source>
</evidence>
<protein>
    <recommendedName>
        <fullName evidence="3">Integrase catalytic domain-containing protein</fullName>
    </recommendedName>
</protein>
<dbReference type="SUPFAM" id="SSF53098">
    <property type="entry name" value="Ribonuclease H-like"/>
    <property type="match status" value="1"/>
</dbReference>
<feature type="non-terminal residue" evidence="1">
    <location>
        <position position="173"/>
    </location>
</feature>
<dbReference type="GO" id="GO:0003676">
    <property type="term" value="F:nucleic acid binding"/>
    <property type="evidence" value="ECO:0007669"/>
    <property type="project" value="InterPro"/>
</dbReference>
<dbReference type="InterPro" id="IPR036397">
    <property type="entry name" value="RNaseH_sf"/>
</dbReference>
<gene>
    <name evidence="1" type="ORF">CR513_19514</name>
</gene>
<sequence>MYGVLALWDHSLSPKETLTFCKPLTMFGVPKVLISDQGSHFYNRTMAMLLEKYGVARIHHYISSSNQRLPDSIRDVSLLDCFRQDLSFTGGDRAPSLLGDQEKQQLQELQKLRLKDYENSRIYKESVKHFHDSRILRKEFKVDQKVGRAFVVTNVFLYGIVEVRDATNNNTFK</sequence>
<keyword evidence="2" id="KW-1185">Reference proteome</keyword>
<dbReference type="OrthoDB" id="1723222at2759"/>
<evidence type="ECO:0008006" key="3">
    <source>
        <dbReference type="Google" id="ProtNLM"/>
    </source>
</evidence>
<dbReference type="InterPro" id="IPR012337">
    <property type="entry name" value="RNaseH-like_sf"/>
</dbReference>
<organism evidence="1 2">
    <name type="scientific">Mucuna pruriens</name>
    <name type="common">Velvet bean</name>
    <name type="synonym">Dolichos pruriens</name>
    <dbReference type="NCBI Taxonomy" id="157652"/>
    <lineage>
        <taxon>Eukaryota</taxon>
        <taxon>Viridiplantae</taxon>
        <taxon>Streptophyta</taxon>
        <taxon>Embryophyta</taxon>
        <taxon>Tracheophyta</taxon>
        <taxon>Spermatophyta</taxon>
        <taxon>Magnoliopsida</taxon>
        <taxon>eudicotyledons</taxon>
        <taxon>Gunneridae</taxon>
        <taxon>Pentapetalae</taxon>
        <taxon>rosids</taxon>
        <taxon>fabids</taxon>
        <taxon>Fabales</taxon>
        <taxon>Fabaceae</taxon>
        <taxon>Papilionoideae</taxon>
        <taxon>50 kb inversion clade</taxon>
        <taxon>NPAAA clade</taxon>
        <taxon>indigoferoid/millettioid clade</taxon>
        <taxon>Phaseoleae</taxon>
        <taxon>Mucuna</taxon>
    </lineage>
</organism>